<comment type="caution">
    <text evidence="2">The sequence shown here is derived from an EMBL/GenBank/DDBJ whole genome shotgun (WGS) entry which is preliminary data.</text>
</comment>
<dbReference type="Pfam" id="PF08751">
    <property type="entry name" value="TrwC"/>
    <property type="match status" value="1"/>
</dbReference>
<keyword evidence="3" id="KW-1185">Reference proteome</keyword>
<reference evidence="2 3" key="1">
    <citation type="submission" date="2016-08" db="EMBL/GenBank/DDBJ databases">
        <title>Complete genome sequence of Streptomyces agglomeratus strain 6-3-2, a novel anti-MRSA actinomycete isolated from Wuli of Tebit, China.</title>
        <authorList>
            <person name="Chen X."/>
        </authorList>
    </citation>
    <scope>NUCLEOTIDE SEQUENCE [LARGE SCALE GENOMIC DNA]</scope>
    <source>
        <strain evidence="2 3">6-3-2</strain>
    </source>
</reference>
<dbReference type="EMBL" id="MEHJ01000001">
    <property type="protein sequence ID" value="OEJ23278.1"/>
    <property type="molecule type" value="Genomic_DNA"/>
</dbReference>
<dbReference type="InterPro" id="IPR014862">
    <property type="entry name" value="TrwC"/>
</dbReference>
<evidence type="ECO:0000313" key="3">
    <source>
        <dbReference type="Proteomes" id="UP000095759"/>
    </source>
</evidence>
<evidence type="ECO:0000259" key="1">
    <source>
        <dbReference type="Pfam" id="PF08751"/>
    </source>
</evidence>
<accession>A0A1E5P149</accession>
<dbReference type="RefSeq" id="WP_069925181.1">
    <property type="nucleotide sequence ID" value="NZ_MEHI01000001.1"/>
</dbReference>
<sequence>MTAKGITAKGYHYYRRIIATGDGAQGSEPTVSSTVPGVPHGIWHGLAARALGLEGVVTEPQMRALSGLGKCIRTRRRSRPGSWALGASLRQAVKAAKLGPAVPRLSERSPLDQSIEQVLQEAAEQLCRPLTKAETGQLRHRTAALAFAAEYHRAPADGAELGRYLTARTGPQRRGRTGYDLTFASQELSLLFALGDPDTRRIVLGVLVQARSETVSWLDHPGFVIPA</sequence>
<dbReference type="Proteomes" id="UP000095759">
    <property type="component" value="Unassembled WGS sequence"/>
</dbReference>
<evidence type="ECO:0000313" key="2">
    <source>
        <dbReference type="EMBL" id="OEJ23278.1"/>
    </source>
</evidence>
<feature type="domain" description="TrwC relaxase" evidence="1">
    <location>
        <begin position="9"/>
        <end position="219"/>
    </location>
</feature>
<dbReference type="STRING" id="285458.BGM19_35970"/>
<dbReference type="AlphaFoldDB" id="A0A1E5P149"/>
<dbReference type="SUPFAM" id="SSF55464">
    <property type="entry name" value="Origin of replication-binding domain, RBD-like"/>
    <property type="match status" value="1"/>
</dbReference>
<protein>
    <recommendedName>
        <fullName evidence="1">TrwC relaxase domain-containing protein</fullName>
    </recommendedName>
</protein>
<name>A0A1E5P149_9ACTN</name>
<gene>
    <name evidence="2" type="ORF">AS594_00900</name>
</gene>
<organism evidence="2 3">
    <name type="scientific">Streptomyces agglomeratus</name>
    <dbReference type="NCBI Taxonomy" id="285458"/>
    <lineage>
        <taxon>Bacteria</taxon>
        <taxon>Bacillati</taxon>
        <taxon>Actinomycetota</taxon>
        <taxon>Actinomycetes</taxon>
        <taxon>Kitasatosporales</taxon>
        <taxon>Streptomycetaceae</taxon>
        <taxon>Streptomyces</taxon>
    </lineage>
</organism>
<proteinExistence type="predicted"/>
<dbReference type="OrthoDB" id="4524286at2"/>